<protein>
    <submittedName>
        <fullName evidence="1">Uncharacterized protein</fullName>
    </submittedName>
</protein>
<dbReference type="RefSeq" id="WP_070118546.1">
    <property type="nucleotide sequence ID" value="NZ_MASR01000002.1"/>
</dbReference>
<accession>A0A1E8CGA9</accession>
<evidence type="ECO:0000313" key="1">
    <source>
        <dbReference type="EMBL" id="OFE11369.1"/>
    </source>
</evidence>
<dbReference type="SUPFAM" id="SSF49899">
    <property type="entry name" value="Concanavalin A-like lectins/glucanases"/>
    <property type="match status" value="1"/>
</dbReference>
<reference evidence="2" key="1">
    <citation type="submission" date="2016-07" db="EMBL/GenBank/DDBJ databases">
        <authorList>
            <person name="Florea S."/>
            <person name="Webb J.S."/>
            <person name="Jaromczyk J."/>
            <person name="Schardl C.L."/>
        </authorList>
    </citation>
    <scope>NUCLEOTIDE SEQUENCE [LARGE SCALE GENOMIC DNA]</scope>
    <source>
        <strain evidence="2">KCTC 42131</strain>
    </source>
</reference>
<dbReference type="InterPro" id="IPR013320">
    <property type="entry name" value="ConA-like_dom_sf"/>
</dbReference>
<proteinExistence type="predicted"/>
<organism evidence="1 2">
    <name type="scientific">Pseudohongiella acticola</name>
    <dbReference type="NCBI Taxonomy" id="1524254"/>
    <lineage>
        <taxon>Bacteria</taxon>
        <taxon>Pseudomonadati</taxon>
        <taxon>Pseudomonadota</taxon>
        <taxon>Gammaproteobacteria</taxon>
        <taxon>Pseudomonadales</taxon>
        <taxon>Pseudohongiellaceae</taxon>
        <taxon>Pseudohongiella</taxon>
    </lineage>
</organism>
<dbReference type="EMBL" id="MASR01000002">
    <property type="protein sequence ID" value="OFE11369.1"/>
    <property type="molecule type" value="Genomic_DNA"/>
</dbReference>
<dbReference type="STRING" id="1524254.PHACT_12490"/>
<dbReference type="Proteomes" id="UP000175669">
    <property type="component" value="Unassembled WGS sequence"/>
</dbReference>
<name>A0A1E8CGA9_9GAMM</name>
<sequence length="795" mass="82409">MASLTEQLNDLYRRINGLQSRLTGLSPDPNLLAATGERISYGCKVTEGSDDTDMIVALEGEASGDTDNLNPDLSATPAYPFEYANIAFTKSGGFFSGDLEATLAAVPGTGLARYDIAYIFNGPAGPGFAVATGTPSEGVKTAYDNDGLVTTPYDSGTDAALPVGVMPVARIYVEDDVTGIPDSRIADIRDFAGTLQGEAFTYDDLTPTQKNELASGAIVDVTALKESAEDAEEGAETAAATATTQAGVATAAKNDATTQAGIATGQAQLAAEIVNIDEVQTFTSPLARAPAVAMTESASVGGISQASNLQNSFNTGDFSVVWKGSVAALTSFITAVTKFTTSGGNRGFGLYLTNTASDYRRLRMGLSGDIGENPYYSTVDCDFSAGEFFEVCATVKRETVSAAGTITFYVNGVPLGAPVAIAAGAIGDIDTAEKLYVSGQFTGTVRHSGNTGETILYNRALAASEVLSLYMNGPAASDIYGSQVNLIPEPIDLTNASWSKFQCTIDAGAVTGPDGVTPADVIVPAVGVDQADIRYVIPPVVGKKYRTRCKVKAEGYDQVTVGGFHLTPGAGGAVFNLNTLAASSVSAGIIPTIYALDDGWVFLSVESTLPYLSGPNFGFIGPTSFVGDGTSGLAVTEIKTVVVGITTHLSTEDAQSDTGQMLDRAHGNHALLPASGAKVIGVPQARQRKVQSNDHSWTATNEIQYLAKVNQAVVPGDAAVMYIDIEASATGSFDIGDGSDQDRYVAAQALVVGKNRVSLTSTPFCDGTNKKLTAKPTASYTGTISVTAIYYSAEA</sequence>
<comment type="caution">
    <text evidence="1">The sequence shown here is derived from an EMBL/GenBank/DDBJ whole genome shotgun (WGS) entry which is preliminary data.</text>
</comment>
<dbReference type="AlphaFoldDB" id="A0A1E8CGA9"/>
<keyword evidence="2" id="KW-1185">Reference proteome</keyword>
<gene>
    <name evidence="1" type="ORF">PHACT_12490</name>
</gene>
<evidence type="ECO:0000313" key="2">
    <source>
        <dbReference type="Proteomes" id="UP000175669"/>
    </source>
</evidence>
<dbReference type="Gene3D" id="2.60.120.200">
    <property type="match status" value="1"/>
</dbReference>